<dbReference type="InterPro" id="IPR016195">
    <property type="entry name" value="Pol/histidinol_Pase-like"/>
</dbReference>
<dbReference type="RefSeq" id="WP_043408310.1">
    <property type="nucleotide sequence ID" value="NZ_JPMI01000289.1"/>
</dbReference>
<proteinExistence type="inferred from homology"/>
<organism evidence="5 6">
    <name type="scientific">Archangium violaceum Cb vi76</name>
    <dbReference type="NCBI Taxonomy" id="1406225"/>
    <lineage>
        <taxon>Bacteria</taxon>
        <taxon>Pseudomonadati</taxon>
        <taxon>Myxococcota</taxon>
        <taxon>Myxococcia</taxon>
        <taxon>Myxococcales</taxon>
        <taxon>Cystobacterineae</taxon>
        <taxon>Archangiaceae</taxon>
        <taxon>Archangium</taxon>
    </lineage>
</organism>
<dbReference type="GO" id="GO:0004725">
    <property type="term" value="F:protein tyrosine phosphatase activity"/>
    <property type="evidence" value="ECO:0007669"/>
    <property type="project" value="UniProtKB-EC"/>
</dbReference>
<evidence type="ECO:0000256" key="1">
    <source>
        <dbReference type="ARBA" id="ARBA00005750"/>
    </source>
</evidence>
<dbReference type="PANTHER" id="PTHR39181:SF1">
    <property type="entry name" value="TYROSINE-PROTEIN PHOSPHATASE YWQE"/>
    <property type="match status" value="1"/>
</dbReference>
<evidence type="ECO:0000256" key="4">
    <source>
        <dbReference type="ARBA" id="ARBA00051722"/>
    </source>
</evidence>
<dbReference type="Proteomes" id="UP000028547">
    <property type="component" value="Unassembled WGS sequence"/>
</dbReference>
<dbReference type="InterPro" id="IPR016667">
    <property type="entry name" value="Caps_polysacc_synth_CpsB/CapC"/>
</dbReference>
<comment type="catalytic activity">
    <reaction evidence="4">
        <text>O-phospho-L-tyrosyl-[protein] + H2O = L-tyrosyl-[protein] + phosphate</text>
        <dbReference type="Rhea" id="RHEA:10684"/>
        <dbReference type="Rhea" id="RHEA-COMP:10136"/>
        <dbReference type="Rhea" id="RHEA-COMP:20101"/>
        <dbReference type="ChEBI" id="CHEBI:15377"/>
        <dbReference type="ChEBI" id="CHEBI:43474"/>
        <dbReference type="ChEBI" id="CHEBI:46858"/>
        <dbReference type="ChEBI" id="CHEBI:61978"/>
        <dbReference type="EC" id="3.1.3.48"/>
    </reaction>
</comment>
<comment type="caution">
    <text evidence="5">The sequence shown here is derived from an EMBL/GenBank/DDBJ whole genome shotgun (WGS) entry which is preliminary data.</text>
</comment>
<dbReference type="Pfam" id="PF19567">
    <property type="entry name" value="CpsB_CapC"/>
    <property type="match status" value="1"/>
</dbReference>
<dbReference type="Gene3D" id="3.20.20.140">
    <property type="entry name" value="Metal-dependent hydrolases"/>
    <property type="match status" value="1"/>
</dbReference>
<keyword evidence="3" id="KW-0378">Hydrolase</keyword>
<reference evidence="5 6" key="1">
    <citation type="submission" date="2014-07" db="EMBL/GenBank/DDBJ databases">
        <title>Draft Genome Sequence of Gephyronic Acid Producer, Cystobacter violaceus Strain Cb vi76.</title>
        <authorList>
            <person name="Stevens D.C."/>
            <person name="Young J."/>
            <person name="Carmichael R."/>
            <person name="Tan J."/>
            <person name="Taylor R.E."/>
        </authorList>
    </citation>
    <scope>NUCLEOTIDE SEQUENCE [LARGE SCALE GENOMIC DNA]</scope>
    <source>
        <strain evidence="5 6">Cb vi76</strain>
    </source>
</reference>
<sequence length="245" mass="26231">MSGLCDLHCHLVPGVDDGARTLEDAVEMARALVDLGFTTVAPSPHARPEYPSHSRQVVEERLAELREALARAGVKLALGTNAENFLDEAFLRVLGTPEARLLGAGRYVLVELPYTSPVPALTDILFRIRLKGVTPVLAHPERSLEFERPGRAAEAVRAGALLQLDVGALTGRYGGTARKLARTFLEEGLYALGATDLHGPVGAREWVGKALGELRSRVGERAFTRLMATSPGRLLAGEPLESGVG</sequence>
<dbReference type="SUPFAM" id="SSF89550">
    <property type="entry name" value="PHP domain-like"/>
    <property type="match status" value="1"/>
</dbReference>
<dbReference type="GO" id="GO:0030145">
    <property type="term" value="F:manganese ion binding"/>
    <property type="evidence" value="ECO:0007669"/>
    <property type="project" value="InterPro"/>
</dbReference>
<evidence type="ECO:0000256" key="3">
    <source>
        <dbReference type="ARBA" id="ARBA00022801"/>
    </source>
</evidence>
<dbReference type="PANTHER" id="PTHR39181">
    <property type="entry name" value="TYROSINE-PROTEIN PHOSPHATASE YWQE"/>
    <property type="match status" value="1"/>
</dbReference>
<gene>
    <name evidence="5" type="ORF">Q664_40600</name>
</gene>
<evidence type="ECO:0000313" key="6">
    <source>
        <dbReference type="Proteomes" id="UP000028547"/>
    </source>
</evidence>
<accession>A0A084SJD2</accession>
<evidence type="ECO:0000256" key="2">
    <source>
        <dbReference type="ARBA" id="ARBA00013064"/>
    </source>
</evidence>
<evidence type="ECO:0000313" key="5">
    <source>
        <dbReference type="EMBL" id="KFA88567.1"/>
    </source>
</evidence>
<protein>
    <recommendedName>
        <fullName evidence="2">protein-tyrosine-phosphatase</fullName>
        <ecNumber evidence="2">3.1.3.48</ecNumber>
    </recommendedName>
</protein>
<dbReference type="AlphaFoldDB" id="A0A084SJD2"/>
<comment type="similarity">
    <text evidence="1">Belongs to the metallo-dependent hydrolases superfamily. CpsB/CapC family.</text>
</comment>
<dbReference type="PIRSF" id="PIRSF016557">
    <property type="entry name" value="Caps_synth_CpsB"/>
    <property type="match status" value="1"/>
</dbReference>
<name>A0A084SJD2_9BACT</name>
<dbReference type="EMBL" id="JPMI01000289">
    <property type="protein sequence ID" value="KFA88567.1"/>
    <property type="molecule type" value="Genomic_DNA"/>
</dbReference>
<dbReference type="EC" id="3.1.3.48" evidence="2"/>